<accession>A0A1V4J488</accession>
<evidence type="ECO:0000313" key="2">
    <source>
        <dbReference type="EMBL" id="OPJ67043.1"/>
    </source>
</evidence>
<dbReference type="AlphaFoldDB" id="A0A1V4J488"/>
<feature type="region of interest" description="Disordered" evidence="1">
    <location>
        <begin position="101"/>
        <end position="123"/>
    </location>
</feature>
<keyword evidence="3" id="KW-1185">Reference proteome</keyword>
<reference evidence="2 3" key="1">
    <citation type="submission" date="2016-02" db="EMBL/GenBank/DDBJ databases">
        <title>Band-tailed pigeon sequencing and assembly.</title>
        <authorList>
            <person name="Soares A.E."/>
            <person name="Novak B.J."/>
            <person name="Rice E.S."/>
            <person name="O'Connell B."/>
            <person name="Chang D."/>
            <person name="Weber S."/>
            <person name="Shapiro B."/>
        </authorList>
    </citation>
    <scope>NUCLEOTIDE SEQUENCE [LARGE SCALE GENOMIC DNA]</scope>
    <source>
        <strain evidence="2">BTP2013</strain>
        <tissue evidence="2">Blood</tissue>
    </source>
</reference>
<protein>
    <submittedName>
        <fullName evidence="2">Uncharacterized protein</fullName>
    </submittedName>
</protein>
<dbReference type="EMBL" id="LSYS01009367">
    <property type="protein sequence ID" value="OPJ67043.1"/>
    <property type="molecule type" value="Genomic_DNA"/>
</dbReference>
<gene>
    <name evidence="2" type="ORF">AV530_016967</name>
</gene>
<comment type="caution">
    <text evidence="2">The sequence shown here is derived from an EMBL/GenBank/DDBJ whole genome shotgun (WGS) entry which is preliminary data.</text>
</comment>
<dbReference type="Proteomes" id="UP000190648">
    <property type="component" value="Unassembled WGS sequence"/>
</dbReference>
<evidence type="ECO:0000256" key="1">
    <source>
        <dbReference type="SAM" id="MobiDB-lite"/>
    </source>
</evidence>
<organism evidence="2 3">
    <name type="scientific">Patagioenas fasciata monilis</name>
    <dbReference type="NCBI Taxonomy" id="372326"/>
    <lineage>
        <taxon>Eukaryota</taxon>
        <taxon>Metazoa</taxon>
        <taxon>Chordata</taxon>
        <taxon>Craniata</taxon>
        <taxon>Vertebrata</taxon>
        <taxon>Euteleostomi</taxon>
        <taxon>Archelosauria</taxon>
        <taxon>Archosauria</taxon>
        <taxon>Dinosauria</taxon>
        <taxon>Saurischia</taxon>
        <taxon>Theropoda</taxon>
        <taxon>Coelurosauria</taxon>
        <taxon>Aves</taxon>
        <taxon>Neognathae</taxon>
        <taxon>Neoaves</taxon>
        <taxon>Columbimorphae</taxon>
        <taxon>Columbiformes</taxon>
        <taxon>Columbidae</taxon>
        <taxon>Patagioenas</taxon>
    </lineage>
</organism>
<evidence type="ECO:0000313" key="3">
    <source>
        <dbReference type="Proteomes" id="UP000190648"/>
    </source>
</evidence>
<sequence>MEWRLLGDTVWDKTIRGEEEKEIKALRDLWRTVLETLKAMTVKQSVAMTAAKVPAPEQTCPDQSCRPKEKKGLWATLWGLPAVRSGRGVLDQPMLLQSDLRRELETLPSTKGEAEASPSESLE</sequence>
<name>A0A1V4J488_PATFA</name>
<proteinExistence type="predicted"/>